<proteinExistence type="predicted"/>
<dbReference type="Gene3D" id="2.130.10.10">
    <property type="entry name" value="YVTN repeat-like/Quinoprotein amine dehydrogenase"/>
    <property type="match status" value="1"/>
</dbReference>
<gene>
    <name evidence="1" type="ORF">BO86DRAFT_63478</name>
</gene>
<evidence type="ECO:0000313" key="1">
    <source>
        <dbReference type="EMBL" id="RAH82900.1"/>
    </source>
</evidence>
<protein>
    <submittedName>
        <fullName evidence="1">Uncharacterized protein</fullName>
    </submittedName>
</protein>
<dbReference type="GeneID" id="37181218"/>
<accession>A0A8T8X4P3</accession>
<sequence>MASIDTAMTEDAVQVKIWDLRPGTCPCRIIHLPDSIQSDSLFISVAFSPNGETLAFGKADGSIHRIHTDFSKWEKVFSQDDSGSSQDKEAYFQEEKTRSHVPSLEDLFNQDNLRRDYANTSLSALYSPFHPSFFQYGETPLLASNLASSSSTLKRES</sequence>
<dbReference type="SUPFAM" id="SSF50978">
    <property type="entry name" value="WD40 repeat-like"/>
    <property type="match status" value="1"/>
</dbReference>
<dbReference type="InterPro" id="IPR036322">
    <property type="entry name" value="WD40_repeat_dom_sf"/>
</dbReference>
<dbReference type="AlphaFoldDB" id="A0A8T8X4P3"/>
<evidence type="ECO:0000313" key="2">
    <source>
        <dbReference type="Proteomes" id="UP000249497"/>
    </source>
</evidence>
<dbReference type="OrthoDB" id="1367865at2759"/>
<dbReference type="InterPro" id="IPR015943">
    <property type="entry name" value="WD40/YVTN_repeat-like_dom_sf"/>
</dbReference>
<organism evidence="1 2">
    <name type="scientific">Aspergillus japonicus CBS 114.51</name>
    <dbReference type="NCBI Taxonomy" id="1448312"/>
    <lineage>
        <taxon>Eukaryota</taxon>
        <taxon>Fungi</taxon>
        <taxon>Dikarya</taxon>
        <taxon>Ascomycota</taxon>
        <taxon>Pezizomycotina</taxon>
        <taxon>Eurotiomycetes</taxon>
        <taxon>Eurotiomycetidae</taxon>
        <taxon>Eurotiales</taxon>
        <taxon>Aspergillaceae</taxon>
        <taxon>Aspergillus</taxon>
        <taxon>Aspergillus subgen. Circumdati</taxon>
    </lineage>
</organism>
<name>A0A8T8X4P3_ASPJA</name>
<reference evidence="1 2" key="1">
    <citation type="submission" date="2018-02" db="EMBL/GenBank/DDBJ databases">
        <title>The genomes of Aspergillus section Nigri reveals drivers in fungal speciation.</title>
        <authorList>
            <consortium name="DOE Joint Genome Institute"/>
            <person name="Vesth T.C."/>
            <person name="Nybo J."/>
            <person name="Theobald S."/>
            <person name="Brandl J."/>
            <person name="Frisvad J.C."/>
            <person name="Nielsen K.F."/>
            <person name="Lyhne E.K."/>
            <person name="Kogle M.E."/>
            <person name="Kuo A."/>
            <person name="Riley R."/>
            <person name="Clum A."/>
            <person name="Nolan M."/>
            <person name="Lipzen A."/>
            <person name="Salamov A."/>
            <person name="Henrissat B."/>
            <person name="Wiebenga A."/>
            <person name="De vries R.P."/>
            <person name="Grigoriev I.V."/>
            <person name="Mortensen U.H."/>
            <person name="Andersen M.R."/>
            <person name="Baker S.E."/>
        </authorList>
    </citation>
    <scope>NUCLEOTIDE SEQUENCE [LARGE SCALE GENOMIC DNA]</scope>
    <source>
        <strain evidence="1 2">CBS 114.51</strain>
    </source>
</reference>
<dbReference type="EMBL" id="KZ824786">
    <property type="protein sequence ID" value="RAH82900.1"/>
    <property type="molecule type" value="Genomic_DNA"/>
</dbReference>
<dbReference type="Proteomes" id="UP000249497">
    <property type="component" value="Unassembled WGS sequence"/>
</dbReference>
<dbReference type="RefSeq" id="XP_025528794.1">
    <property type="nucleotide sequence ID" value="XM_025677525.1"/>
</dbReference>
<keyword evidence="2" id="KW-1185">Reference proteome</keyword>